<evidence type="ECO:0000256" key="1">
    <source>
        <dbReference type="SAM" id="MobiDB-lite"/>
    </source>
</evidence>
<dbReference type="AlphaFoldDB" id="A0A1J5PFI5"/>
<feature type="region of interest" description="Disordered" evidence="1">
    <location>
        <begin position="18"/>
        <end position="64"/>
    </location>
</feature>
<feature type="region of interest" description="Disordered" evidence="1">
    <location>
        <begin position="85"/>
        <end position="107"/>
    </location>
</feature>
<organism evidence="2">
    <name type="scientific">mine drainage metagenome</name>
    <dbReference type="NCBI Taxonomy" id="410659"/>
    <lineage>
        <taxon>unclassified sequences</taxon>
        <taxon>metagenomes</taxon>
        <taxon>ecological metagenomes</taxon>
    </lineage>
</organism>
<sequence>MVLVVEARHRIVRLRLKPGAGDPPCRQRLEHRKAPAAGEAVNQRGDEDGLAGARQSGDAEPDRRIEKMVAEVLQGPRRQSRFLDNIGKTTGHAGMKNSIFGGHWRRN</sequence>
<comment type="caution">
    <text evidence="2">The sequence shown here is derived from an EMBL/GenBank/DDBJ whole genome shotgun (WGS) entry which is preliminary data.</text>
</comment>
<protein>
    <submittedName>
        <fullName evidence="2">Uncharacterized protein</fullName>
    </submittedName>
</protein>
<name>A0A1J5PFI5_9ZZZZ</name>
<reference evidence="2" key="1">
    <citation type="submission" date="2016-10" db="EMBL/GenBank/DDBJ databases">
        <title>Sequence of Gallionella enrichment culture.</title>
        <authorList>
            <person name="Poehlein A."/>
            <person name="Muehling M."/>
            <person name="Daniel R."/>
        </authorList>
    </citation>
    <scope>NUCLEOTIDE SEQUENCE</scope>
</reference>
<accession>A0A1J5PFI5</accession>
<dbReference type="EMBL" id="MLJW01008486">
    <property type="protein sequence ID" value="OIQ64019.1"/>
    <property type="molecule type" value="Genomic_DNA"/>
</dbReference>
<evidence type="ECO:0000313" key="2">
    <source>
        <dbReference type="EMBL" id="OIQ64019.1"/>
    </source>
</evidence>
<gene>
    <name evidence="2" type="ORF">GALL_544340</name>
</gene>
<proteinExistence type="predicted"/>